<feature type="region of interest" description="Disordered" evidence="1">
    <location>
        <begin position="37"/>
        <end position="72"/>
    </location>
</feature>
<proteinExistence type="predicted"/>
<organism evidence="3 4">
    <name type="scientific">Gellertiella hungarica</name>
    <dbReference type="NCBI Taxonomy" id="1572859"/>
    <lineage>
        <taxon>Bacteria</taxon>
        <taxon>Pseudomonadati</taxon>
        <taxon>Pseudomonadota</taxon>
        <taxon>Alphaproteobacteria</taxon>
        <taxon>Hyphomicrobiales</taxon>
        <taxon>Rhizobiaceae</taxon>
        <taxon>Gellertiella</taxon>
    </lineage>
</organism>
<reference evidence="3 4" key="1">
    <citation type="submission" date="2020-08" db="EMBL/GenBank/DDBJ databases">
        <title>Genomic Encyclopedia of Type Strains, Phase IV (KMG-IV): sequencing the most valuable type-strain genomes for metagenomic binning, comparative biology and taxonomic classification.</title>
        <authorList>
            <person name="Goeker M."/>
        </authorList>
    </citation>
    <scope>NUCLEOTIDE SEQUENCE [LARGE SCALE GENOMIC DNA]</scope>
    <source>
        <strain evidence="3 4">DSM 29853</strain>
    </source>
</reference>
<feature type="compositionally biased region" description="Basic and acidic residues" evidence="1">
    <location>
        <begin position="37"/>
        <end position="46"/>
    </location>
</feature>
<feature type="transmembrane region" description="Helical" evidence="2">
    <location>
        <begin position="6"/>
        <end position="27"/>
    </location>
</feature>
<evidence type="ECO:0000313" key="4">
    <source>
        <dbReference type="Proteomes" id="UP000528286"/>
    </source>
</evidence>
<feature type="compositionally biased region" description="Basic and acidic residues" evidence="1">
    <location>
        <begin position="56"/>
        <end position="72"/>
    </location>
</feature>
<name>A0A7W6NMU6_9HYPH</name>
<sequence>MGRRSNAMVFVVALVIAAAAGLFFFYVQDFRAAPKTRVEEPYKRTADSPPDAVEDETSHPALKDGKNNEAQP</sequence>
<evidence type="ECO:0000313" key="3">
    <source>
        <dbReference type="EMBL" id="MBB4066805.1"/>
    </source>
</evidence>
<evidence type="ECO:0000256" key="2">
    <source>
        <dbReference type="SAM" id="Phobius"/>
    </source>
</evidence>
<dbReference type="Proteomes" id="UP000528286">
    <property type="component" value="Unassembled WGS sequence"/>
</dbReference>
<comment type="caution">
    <text evidence="3">The sequence shown here is derived from an EMBL/GenBank/DDBJ whole genome shotgun (WGS) entry which is preliminary data.</text>
</comment>
<gene>
    <name evidence="3" type="ORF">GGR23_004023</name>
</gene>
<keyword evidence="4" id="KW-1185">Reference proteome</keyword>
<evidence type="ECO:0000256" key="1">
    <source>
        <dbReference type="SAM" id="MobiDB-lite"/>
    </source>
</evidence>
<dbReference type="EMBL" id="JACIEZ010000011">
    <property type="protein sequence ID" value="MBB4066805.1"/>
    <property type="molecule type" value="Genomic_DNA"/>
</dbReference>
<accession>A0A7W6NMU6</accession>
<keyword evidence="2" id="KW-1133">Transmembrane helix</keyword>
<dbReference type="RefSeq" id="WP_183368056.1">
    <property type="nucleotide sequence ID" value="NZ_JACIEZ010000011.1"/>
</dbReference>
<dbReference type="AlphaFoldDB" id="A0A7W6NMU6"/>
<protein>
    <submittedName>
        <fullName evidence="3">Uncharacterized protein</fullName>
    </submittedName>
</protein>
<keyword evidence="2" id="KW-0472">Membrane</keyword>
<keyword evidence="2" id="KW-0812">Transmembrane</keyword>